<reference evidence="2" key="2">
    <citation type="submission" date="2020-09" db="EMBL/GenBank/DDBJ databases">
        <authorList>
            <person name="Sun Q."/>
            <person name="Zhou Y."/>
        </authorList>
    </citation>
    <scope>NUCLEOTIDE SEQUENCE</scope>
    <source>
        <strain evidence="2">CGMCC 1.12187</strain>
    </source>
</reference>
<accession>A0A917GZC7</accession>
<gene>
    <name evidence="2" type="ORF">GCM10011374_27040</name>
</gene>
<organism evidence="2 3">
    <name type="scientific">Kocuria dechangensis</name>
    <dbReference type="NCBI Taxonomy" id="1176249"/>
    <lineage>
        <taxon>Bacteria</taxon>
        <taxon>Bacillati</taxon>
        <taxon>Actinomycetota</taxon>
        <taxon>Actinomycetes</taxon>
        <taxon>Micrococcales</taxon>
        <taxon>Micrococcaceae</taxon>
        <taxon>Kocuria</taxon>
    </lineage>
</organism>
<evidence type="ECO:0000256" key="1">
    <source>
        <dbReference type="SAM" id="MobiDB-lite"/>
    </source>
</evidence>
<evidence type="ECO:0000313" key="3">
    <source>
        <dbReference type="Proteomes" id="UP000638848"/>
    </source>
</evidence>
<dbReference type="Proteomes" id="UP000638848">
    <property type="component" value="Unassembled WGS sequence"/>
</dbReference>
<dbReference type="AlphaFoldDB" id="A0A917GZC7"/>
<sequence length="75" mass="7846">MGLYVQVERRWQVTGRTSAARGGGNRITPCSSPIRSGARPNGRDQPVTRTGAAPPPTIGEAQQAGPAPLARDEPP</sequence>
<keyword evidence="3" id="KW-1185">Reference proteome</keyword>
<evidence type="ECO:0000313" key="2">
    <source>
        <dbReference type="EMBL" id="GGG62458.1"/>
    </source>
</evidence>
<proteinExistence type="predicted"/>
<feature type="region of interest" description="Disordered" evidence="1">
    <location>
        <begin position="15"/>
        <end position="75"/>
    </location>
</feature>
<comment type="caution">
    <text evidence="2">The sequence shown here is derived from an EMBL/GenBank/DDBJ whole genome shotgun (WGS) entry which is preliminary data.</text>
</comment>
<reference evidence="2" key="1">
    <citation type="journal article" date="2014" name="Int. J. Syst. Evol. Microbiol.">
        <title>Complete genome sequence of Corynebacterium casei LMG S-19264T (=DSM 44701T), isolated from a smear-ripened cheese.</title>
        <authorList>
            <consortium name="US DOE Joint Genome Institute (JGI-PGF)"/>
            <person name="Walter F."/>
            <person name="Albersmeier A."/>
            <person name="Kalinowski J."/>
            <person name="Ruckert C."/>
        </authorList>
    </citation>
    <scope>NUCLEOTIDE SEQUENCE</scope>
    <source>
        <strain evidence="2">CGMCC 1.12187</strain>
    </source>
</reference>
<name>A0A917GZC7_9MICC</name>
<protein>
    <submittedName>
        <fullName evidence="2">Uncharacterized protein</fullName>
    </submittedName>
</protein>
<dbReference type="EMBL" id="BMEQ01000015">
    <property type="protein sequence ID" value="GGG62458.1"/>
    <property type="molecule type" value="Genomic_DNA"/>
</dbReference>